<reference evidence="6" key="1">
    <citation type="submission" date="2016-10" db="EMBL/GenBank/DDBJ databases">
        <authorList>
            <person name="Varghese N."/>
            <person name="Submissions S."/>
        </authorList>
    </citation>
    <scope>NUCLEOTIDE SEQUENCE [LARGE SCALE GENOMIC DNA]</scope>
    <source>
        <strain evidence="6">IBRC-M 10403</strain>
    </source>
</reference>
<feature type="signal peptide" evidence="3">
    <location>
        <begin position="1"/>
        <end position="26"/>
    </location>
</feature>
<dbReference type="Proteomes" id="UP000199501">
    <property type="component" value="Unassembled WGS sequence"/>
</dbReference>
<dbReference type="RefSeq" id="WP_091455224.1">
    <property type="nucleotide sequence ID" value="NZ_FMZZ01000014.1"/>
</dbReference>
<dbReference type="InterPro" id="IPR036514">
    <property type="entry name" value="SGNH_hydro_sf"/>
</dbReference>
<dbReference type="PANTHER" id="PTHR37981:SF1">
    <property type="entry name" value="SGNH HYDROLASE-TYPE ESTERASE DOMAIN-CONTAINING PROTEIN"/>
    <property type="match status" value="1"/>
</dbReference>
<dbReference type="PANTHER" id="PTHR37981">
    <property type="entry name" value="LIPASE 2"/>
    <property type="match status" value="1"/>
</dbReference>
<dbReference type="STRING" id="1271860.SAMN05216174_11415"/>
<dbReference type="Pfam" id="PF13472">
    <property type="entry name" value="Lipase_GDSL_2"/>
    <property type="match status" value="1"/>
</dbReference>
<dbReference type="GO" id="GO:0004806">
    <property type="term" value="F:triacylglycerol lipase activity"/>
    <property type="evidence" value="ECO:0007669"/>
    <property type="project" value="TreeGrafter"/>
</dbReference>
<dbReference type="InterPro" id="IPR013830">
    <property type="entry name" value="SGNH_hydro"/>
</dbReference>
<sequence>MRLSRSVAVAVLSALSLIGLVASAQAATGRYVALGDSYSSGHGADDYGNSGVCYRSSNAYPQLWANAHAPSSFAFVACSGNTTSDLTANQISAVTSNTSLVTVSIGGNDAKLGDVMWDCNTSLESTCVTLNEKAQAFIRGTLPARLDDVYRQIRDRAPSARVIVMGYPHIYELGGFCPGLSEGKREAINQTSDVLAQVISARAAAAGFTFIDGRQVFAGHEVCADTEWITSPPGTVSKAAYHPNVAGQRDGYYAALRRVTG</sequence>
<organism evidence="5 6">
    <name type="scientific">Actinokineospora iranica</name>
    <dbReference type="NCBI Taxonomy" id="1271860"/>
    <lineage>
        <taxon>Bacteria</taxon>
        <taxon>Bacillati</taxon>
        <taxon>Actinomycetota</taxon>
        <taxon>Actinomycetes</taxon>
        <taxon>Pseudonocardiales</taxon>
        <taxon>Pseudonocardiaceae</taxon>
        <taxon>Actinokineospora</taxon>
    </lineage>
</organism>
<dbReference type="EMBL" id="FMZZ01000014">
    <property type="protein sequence ID" value="SDD60965.1"/>
    <property type="molecule type" value="Genomic_DNA"/>
</dbReference>
<evidence type="ECO:0000256" key="2">
    <source>
        <dbReference type="PIRSR" id="PIRSR637460-2"/>
    </source>
</evidence>
<dbReference type="AlphaFoldDB" id="A0A1G6W7E0"/>
<feature type="chain" id="PRO_5011466279" evidence="3">
    <location>
        <begin position="27"/>
        <end position="261"/>
    </location>
</feature>
<dbReference type="CDD" id="cd01823">
    <property type="entry name" value="SEST_like"/>
    <property type="match status" value="1"/>
</dbReference>
<evidence type="ECO:0000313" key="6">
    <source>
        <dbReference type="Proteomes" id="UP000199501"/>
    </source>
</evidence>
<feature type="disulfide bond" evidence="2">
    <location>
        <begin position="53"/>
        <end position="78"/>
    </location>
</feature>
<evidence type="ECO:0000313" key="5">
    <source>
        <dbReference type="EMBL" id="SDD60965.1"/>
    </source>
</evidence>
<protein>
    <submittedName>
        <fullName evidence="5">GDSL-like Lipase/Acylhydrolase family protein</fullName>
    </submittedName>
</protein>
<dbReference type="OrthoDB" id="5503950at2"/>
<feature type="active site" description="Nucleophile" evidence="1">
    <location>
        <position position="37"/>
    </location>
</feature>
<feature type="active site" evidence="1">
    <location>
        <position position="242"/>
    </location>
</feature>
<feature type="disulfide bond" evidence="2">
    <location>
        <begin position="119"/>
        <end position="127"/>
    </location>
</feature>
<keyword evidence="6" id="KW-1185">Reference proteome</keyword>
<dbReference type="InterPro" id="IPR037460">
    <property type="entry name" value="SEST-like"/>
</dbReference>
<keyword evidence="3" id="KW-0732">Signal</keyword>
<dbReference type="Gene3D" id="3.40.50.1110">
    <property type="entry name" value="SGNH hydrolase"/>
    <property type="match status" value="1"/>
</dbReference>
<accession>A0A1G6W7E0</accession>
<name>A0A1G6W7E0_9PSEU</name>
<dbReference type="GO" id="GO:0019433">
    <property type="term" value="P:triglyceride catabolic process"/>
    <property type="evidence" value="ECO:0007669"/>
    <property type="project" value="TreeGrafter"/>
</dbReference>
<dbReference type="SUPFAM" id="SSF52266">
    <property type="entry name" value="SGNH hydrolase"/>
    <property type="match status" value="1"/>
</dbReference>
<feature type="domain" description="SGNH hydrolase-type esterase" evidence="4">
    <location>
        <begin position="33"/>
        <end position="249"/>
    </location>
</feature>
<keyword evidence="2" id="KW-1015">Disulfide bond</keyword>
<feature type="disulfide bond" evidence="2">
    <location>
        <begin position="177"/>
        <end position="223"/>
    </location>
</feature>
<evidence type="ECO:0000259" key="4">
    <source>
        <dbReference type="Pfam" id="PF13472"/>
    </source>
</evidence>
<proteinExistence type="predicted"/>
<keyword evidence="5" id="KW-0378">Hydrolase</keyword>
<gene>
    <name evidence="5" type="ORF">SAMN05216174_11415</name>
</gene>
<evidence type="ECO:0000256" key="1">
    <source>
        <dbReference type="PIRSR" id="PIRSR637460-1"/>
    </source>
</evidence>
<evidence type="ECO:0000256" key="3">
    <source>
        <dbReference type="SAM" id="SignalP"/>
    </source>
</evidence>